<protein>
    <recommendedName>
        <fullName evidence="8">Nucleotidyltransferase</fullName>
    </recommendedName>
</protein>
<keyword evidence="1" id="KW-0597">Phosphoprotein</keyword>
<accession>A0A330LCE2</accession>
<evidence type="ECO:0000256" key="4">
    <source>
        <dbReference type="ARBA" id="ARBA00022741"/>
    </source>
</evidence>
<dbReference type="PANTHER" id="PTHR34139">
    <property type="entry name" value="UPF0331 PROTEIN MJ0127"/>
    <property type="match status" value="1"/>
</dbReference>
<dbReference type="OrthoDB" id="9810538at2"/>
<evidence type="ECO:0000256" key="1">
    <source>
        <dbReference type="ARBA" id="ARBA00022553"/>
    </source>
</evidence>
<keyword evidence="5" id="KW-0378">Hydrolase</keyword>
<reference evidence="7" key="1">
    <citation type="submission" date="2018-04" db="EMBL/GenBank/DDBJ databases">
        <authorList>
            <person name="Lucker S."/>
            <person name="Sakoula D."/>
        </authorList>
    </citation>
    <scope>NUCLEOTIDE SEQUENCE [LARGE SCALE GENOMIC DNA]</scope>
</reference>
<dbReference type="GO" id="GO:0000166">
    <property type="term" value="F:nucleotide binding"/>
    <property type="evidence" value="ECO:0007669"/>
    <property type="project" value="UniProtKB-KW"/>
</dbReference>
<dbReference type="EMBL" id="OUNR01000021">
    <property type="protein sequence ID" value="SPP66633.1"/>
    <property type="molecule type" value="Genomic_DNA"/>
</dbReference>
<keyword evidence="2" id="KW-1277">Toxin-antitoxin system</keyword>
<evidence type="ECO:0000256" key="2">
    <source>
        <dbReference type="ARBA" id="ARBA00022649"/>
    </source>
</evidence>
<dbReference type="InParanoid" id="A0A330LCE2"/>
<evidence type="ECO:0000313" key="6">
    <source>
        <dbReference type="EMBL" id="SPP66633.1"/>
    </source>
</evidence>
<dbReference type="InterPro" id="IPR008201">
    <property type="entry name" value="HepT-like"/>
</dbReference>
<evidence type="ECO:0000256" key="3">
    <source>
        <dbReference type="ARBA" id="ARBA00022722"/>
    </source>
</evidence>
<sequence length="116" mass="13308">MKDDRIYLLHIRDAIRQIVEYTAIQKEGFCADRKTQDAVVRNLEIIGEATKRLSAALKTAHLDIAWKPIAGMRDKLIYDYFGVNVELVWDVVERDLPVLYEKVEELLATLPPTPSP</sequence>
<keyword evidence="4" id="KW-0547">Nucleotide-binding</keyword>
<evidence type="ECO:0000256" key="5">
    <source>
        <dbReference type="ARBA" id="ARBA00022801"/>
    </source>
</evidence>
<dbReference type="GO" id="GO:0016787">
    <property type="term" value="F:hydrolase activity"/>
    <property type="evidence" value="ECO:0007669"/>
    <property type="project" value="UniProtKB-KW"/>
</dbReference>
<organism evidence="6 7">
    <name type="scientific">Nitrospira lenta</name>
    <dbReference type="NCBI Taxonomy" id="1436998"/>
    <lineage>
        <taxon>Bacteria</taxon>
        <taxon>Pseudomonadati</taxon>
        <taxon>Nitrospirota</taxon>
        <taxon>Nitrospiria</taxon>
        <taxon>Nitrospirales</taxon>
        <taxon>Nitrospiraceae</taxon>
        <taxon>Nitrospira</taxon>
    </lineage>
</organism>
<proteinExistence type="predicted"/>
<evidence type="ECO:0000313" key="7">
    <source>
        <dbReference type="Proteomes" id="UP000248168"/>
    </source>
</evidence>
<keyword evidence="3" id="KW-0540">Nuclease</keyword>
<gene>
    <name evidence="6" type="ORF">NITLEN_80057</name>
</gene>
<dbReference type="AlphaFoldDB" id="A0A330LCE2"/>
<dbReference type="RefSeq" id="WP_121990775.1">
    <property type="nucleotide sequence ID" value="NZ_OUNR01000021.1"/>
</dbReference>
<dbReference type="GO" id="GO:0004540">
    <property type="term" value="F:RNA nuclease activity"/>
    <property type="evidence" value="ECO:0007669"/>
    <property type="project" value="InterPro"/>
</dbReference>
<dbReference type="Proteomes" id="UP000248168">
    <property type="component" value="Unassembled WGS sequence"/>
</dbReference>
<dbReference type="InterPro" id="IPR051813">
    <property type="entry name" value="HepT_RNase_toxin"/>
</dbReference>
<evidence type="ECO:0008006" key="8">
    <source>
        <dbReference type="Google" id="ProtNLM"/>
    </source>
</evidence>
<dbReference type="GO" id="GO:0110001">
    <property type="term" value="C:toxin-antitoxin complex"/>
    <property type="evidence" value="ECO:0007669"/>
    <property type="project" value="InterPro"/>
</dbReference>
<name>A0A330LCE2_9BACT</name>
<dbReference type="Pfam" id="PF01934">
    <property type="entry name" value="HepT-like"/>
    <property type="match status" value="1"/>
</dbReference>
<dbReference type="PANTHER" id="PTHR34139:SF1">
    <property type="entry name" value="RNASE MJ1380-RELATED"/>
    <property type="match status" value="1"/>
</dbReference>
<keyword evidence="7" id="KW-1185">Reference proteome</keyword>